<protein>
    <submittedName>
        <fullName evidence="5">(spotted green pufferfish) hypothetical protein</fullName>
    </submittedName>
</protein>
<evidence type="ECO:0000256" key="2">
    <source>
        <dbReference type="SAM" id="MobiDB-lite"/>
    </source>
</evidence>
<sequence length="462" mass="51881">MPRTKKKNGRGGQNAHVQPFSDEDASIETLSHCSSFSDSTSVADEGGEASEDTAQEDFQYKLKGFIDSTVDKSAKTRQGALDGLKTAMATRILYEFISERRMTITDSIERCLKKGKGEEQRAAASLACLLCIQLGSGIESEEVFKTLKPIFKTILADGSANIQARQAVATSLGLCTLVAEDDVLDVQATMECFETLFTRSYARADGTCATVSPQTSQLHTNALLSWALLLTICAASQLKDVLRKHLPKLPQLLESDDVNMRIAAGETIALLFELARDLDCDFQFDDWDDLCDKLNALATDCNKHRAKTDKRKQRSVFRDVLKAVEEGDFQSETIRFGTERMTIDSWVRKRMYDAFREFVGSGMNYHLQVKCSRSAFNQQPHFRLQKPQHHVVYNPVALVRNQGNEFIRDVFELGPPMLVDSATMKAMKISRFERHLHNSAAFKARTKARSKFRDKRVDVGEF</sequence>
<feature type="domain" description="Interferon-related developmental regulator C-terminal" evidence="3">
    <location>
        <begin position="404"/>
        <end position="456"/>
    </location>
</feature>
<feature type="region of interest" description="Disordered" evidence="2">
    <location>
        <begin position="1"/>
        <end position="25"/>
    </location>
</feature>
<feature type="domain" description="Interferon-related developmental regulator N-terminal" evidence="4">
    <location>
        <begin position="29"/>
        <end position="325"/>
    </location>
</feature>
<dbReference type="InterPro" id="IPR006921">
    <property type="entry name" value="Interferon-rel_develop_reg_C"/>
</dbReference>
<dbReference type="InterPro" id="IPR011989">
    <property type="entry name" value="ARM-like"/>
</dbReference>
<comment type="similarity">
    <text evidence="1">Belongs to the IFRD family.</text>
</comment>
<name>Q4RHK5_TETNG</name>
<dbReference type="Pfam" id="PF04836">
    <property type="entry name" value="IFRD_C"/>
    <property type="match status" value="1"/>
</dbReference>
<dbReference type="PANTHER" id="PTHR12354:SF6">
    <property type="entry name" value="INTERFERON-RELATED DEVELOPMENTAL REGULATOR 1"/>
    <property type="match status" value="1"/>
</dbReference>
<feature type="non-terminal residue" evidence="5">
    <location>
        <position position="1"/>
    </location>
</feature>
<dbReference type="GO" id="GO:0005634">
    <property type="term" value="C:nucleus"/>
    <property type="evidence" value="ECO:0007669"/>
    <property type="project" value="TreeGrafter"/>
</dbReference>
<comment type="caution">
    <text evidence="5">The sequence shown here is derived from an EMBL/GenBank/DDBJ whole genome shotgun (WGS) entry which is preliminary data.</text>
</comment>
<dbReference type="PANTHER" id="PTHR12354">
    <property type="entry name" value="INTERFERON-RELATED DEVELOPMENTAL REGULATOR"/>
    <property type="match status" value="1"/>
</dbReference>
<evidence type="ECO:0000259" key="4">
    <source>
        <dbReference type="Pfam" id="PF05004"/>
    </source>
</evidence>
<reference evidence="5" key="2">
    <citation type="submission" date="2004-02" db="EMBL/GenBank/DDBJ databases">
        <authorList>
            <consortium name="Genoscope"/>
            <consortium name="Whitehead Institute Centre for Genome Research"/>
        </authorList>
    </citation>
    <scope>NUCLEOTIDE SEQUENCE</scope>
</reference>
<dbReference type="InterPro" id="IPR016024">
    <property type="entry name" value="ARM-type_fold"/>
</dbReference>
<dbReference type="InterPro" id="IPR039777">
    <property type="entry name" value="IFRD"/>
</dbReference>
<reference evidence="5" key="1">
    <citation type="journal article" date="2004" name="Nature">
        <title>Genome duplication in the teleost fish Tetraodon nigroviridis reveals the early vertebrate proto-karyotype.</title>
        <authorList>
            <person name="Jaillon O."/>
            <person name="Aury J.-M."/>
            <person name="Brunet F."/>
            <person name="Petit J.-L."/>
            <person name="Stange-Thomann N."/>
            <person name="Mauceli E."/>
            <person name="Bouneau L."/>
            <person name="Fischer C."/>
            <person name="Ozouf-Costaz C."/>
            <person name="Bernot A."/>
            <person name="Nicaud S."/>
            <person name="Jaffe D."/>
            <person name="Fisher S."/>
            <person name="Lutfalla G."/>
            <person name="Dossat C."/>
            <person name="Segurens B."/>
            <person name="Dasilva C."/>
            <person name="Salanoubat M."/>
            <person name="Levy M."/>
            <person name="Boudet N."/>
            <person name="Castellano S."/>
            <person name="Anthouard V."/>
            <person name="Jubin C."/>
            <person name="Castelli V."/>
            <person name="Katinka M."/>
            <person name="Vacherie B."/>
            <person name="Biemont C."/>
            <person name="Skalli Z."/>
            <person name="Cattolico L."/>
            <person name="Poulain J."/>
            <person name="De Berardinis V."/>
            <person name="Cruaud C."/>
            <person name="Duprat S."/>
            <person name="Brottier P."/>
            <person name="Coutanceau J.-P."/>
            <person name="Gouzy J."/>
            <person name="Parra G."/>
            <person name="Lardier G."/>
            <person name="Chapple C."/>
            <person name="McKernan K.J."/>
            <person name="McEwan P."/>
            <person name="Bosak S."/>
            <person name="Kellis M."/>
            <person name="Volff J.-N."/>
            <person name="Guigo R."/>
            <person name="Zody M.C."/>
            <person name="Mesirov J."/>
            <person name="Lindblad-Toh K."/>
            <person name="Birren B."/>
            <person name="Nusbaum C."/>
            <person name="Kahn D."/>
            <person name="Robinson-Rechavi M."/>
            <person name="Laudet V."/>
            <person name="Schachter V."/>
            <person name="Quetier F."/>
            <person name="Saurin W."/>
            <person name="Scarpelli C."/>
            <person name="Wincker P."/>
            <person name="Lander E.S."/>
            <person name="Weissenbach J."/>
            <person name="Roest Crollius H."/>
        </authorList>
    </citation>
    <scope>NUCLEOTIDE SEQUENCE [LARGE SCALE GENOMIC DNA]</scope>
</reference>
<dbReference type="InterPro" id="IPR007701">
    <property type="entry name" value="Interferon-rel_develop_reg_N"/>
</dbReference>
<dbReference type="OrthoDB" id="686784at2759"/>
<dbReference type="EMBL" id="CAAE01015045">
    <property type="protein sequence ID" value="CAG12127.1"/>
    <property type="molecule type" value="Genomic_DNA"/>
</dbReference>
<evidence type="ECO:0000259" key="3">
    <source>
        <dbReference type="Pfam" id="PF04836"/>
    </source>
</evidence>
<proteinExistence type="inferred from homology"/>
<dbReference type="Gene3D" id="1.25.10.10">
    <property type="entry name" value="Leucine-rich Repeat Variant"/>
    <property type="match status" value="1"/>
</dbReference>
<gene>
    <name evidence="5" type="ORF">GSTENG00034298001</name>
</gene>
<accession>Q4RHK5</accession>
<dbReference type="AlphaFoldDB" id="Q4RHK5"/>
<dbReference type="KEGG" id="tng:GSTEN00034298G001"/>
<organism evidence="5">
    <name type="scientific">Tetraodon nigroviridis</name>
    <name type="common">Spotted green pufferfish</name>
    <name type="synonym">Chelonodon nigroviridis</name>
    <dbReference type="NCBI Taxonomy" id="99883"/>
    <lineage>
        <taxon>Eukaryota</taxon>
        <taxon>Metazoa</taxon>
        <taxon>Chordata</taxon>
        <taxon>Craniata</taxon>
        <taxon>Vertebrata</taxon>
        <taxon>Euteleostomi</taxon>
        <taxon>Actinopterygii</taxon>
        <taxon>Neopterygii</taxon>
        <taxon>Teleostei</taxon>
        <taxon>Neoteleostei</taxon>
        <taxon>Acanthomorphata</taxon>
        <taxon>Eupercaria</taxon>
        <taxon>Tetraodontiformes</taxon>
        <taxon>Tetradontoidea</taxon>
        <taxon>Tetraodontidae</taxon>
        <taxon>Tetraodon</taxon>
    </lineage>
</organism>
<evidence type="ECO:0000313" key="5">
    <source>
        <dbReference type="EMBL" id="CAG12127.1"/>
    </source>
</evidence>
<evidence type="ECO:0000256" key="1">
    <source>
        <dbReference type="ARBA" id="ARBA00008828"/>
    </source>
</evidence>
<dbReference type="SUPFAM" id="SSF48371">
    <property type="entry name" value="ARM repeat"/>
    <property type="match status" value="1"/>
</dbReference>
<dbReference type="Pfam" id="PF05004">
    <property type="entry name" value="IFRD"/>
    <property type="match status" value="1"/>
</dbReference>